<keyword evidence="4" id="KW-1185">Reference proteome</keyword>
<proteinExistence type="predicted"/>
<reference evidence="2 4" key="3">
    <citation type="submission" date="2023-06" db="EMBL/GenBank/DDBJ databases">
        <title>Genomic Analysis of Acinetobacter Strains Recovered from South Australian Aquatic Samples provides Insights into the Circulation of Antibiotic Resistance determinants in the Environment.</title>
        <authorList>
            <person name="Tobin L."/>
            <person name="Jarocki V.M."/>
            <person name="Kenyon J."/>
            <person name="Drigo B."/>
            <person name="Donner E."/>
            <person name="Djordjevic S.P."/>
            <person name="Hamidian M."/>
        </authorList>
    </citation>
    <scope>NUCLEOTIDE SEQUENCE [LARGE SCALE GENOMIC DNA]</scope>
    <source>
        <strain evidence="2 4">SAAc652</strain>
    </source>
</reference>
<dbReference type="EMBL" id="JASVDY010000002">
    <property type="protein sequence ID" value="MDV2468932.1"/>
    <property type="molecule type" value="Genomic_DNA"/>
</dbReference>
<accession>A0A3B7LVZ8</accession>
<gene>
    <name evidence="1" type="ORF">CDG60_10680</name>
    <name evidence="2" type="ORF">QR674_08040</name>
</gene>
<evidence type="ECO:0000313" key="1">
    <source>
        <dbReference type="EMBL" id="AXY56986.1"/>
    </source>
</evidence>
<dbReference type="AlphaFoldDB" id="A0A3B7LVZ8"/>
<dbReference type="Proteomes" id="UP001278188">
    <property type="component" value="Unassembled WGS sequence"/>
</dbReference>
<dbReference type="Proteomes" id="UP000263753">
    <property type="component" value="Chromosome"/>
</dbReference>
<sequence>MTTYMIQYEMFKKRDSAPLKQRIEKLGIEAKITPMSHLWLIRSQLDSSEIRDQLLPFIDAKDKLFVVRVDTDDWASWNLNDKEVSWLNQHISVSES</sequence>
<evidence type="ECO:0008006" key="5">
    <source>
        <dbReference type="Google" id="ProtNLM"/>
    </source>
</evidence>
<evidence type="ECO:0000313" key="2">
    <source>
        <dbReference type="EMBL" id="MDV2468932.1"/>
    </source>
</evidence>
<organism evidence="1 3">
    <name type="scientific">Acinetobacter chinensis</name>
    <dbReference type="NCBI Taxonomy" id="2004650"/>
    <lineage>
        <taxon>Bacteria</taxon>
        <taxon>Pseudomonadati</taxon>
        <taxon>Pseudomonadota</taxon>
        <taxon>Gammaproteobacteria</taxon>
        <taxon>Moraxellales</taxon>
        <taxon>Moraxellaceae</taxon>
        <taxon>Acinetobacter</taxon>
    </lineage>
</organism>
<reference evidence="3" key="1">
    <citation type="submission" date="2018-09" db="EMBL/GenBank/DDBJ databases">
        <title>The complete genome of Acinetobacter sp. strain WCHAc010005.</title>
        <authorList>
            <person name="Hu Y."/>
            <person name="Long H."/>
            <person name="Feng Y."/>
            <person name="Zong Z."/>
        </authorList>
    </citation>
    <scope>NUCLEOTIDE SEQUENCE [LARGE SCALE GENOMIC DNA]</scope>
    <source>
        <strain evidence="3">WCHAc010005</strain>
    </source>
</reference>
<dbReference type="EMBL" id="CP032134">
    <property type="protein sequence ID" value="AXY56986.1"/>
    <property type="molecule type" value="Genomic_DNA"/>
</dbReference>
<evidence type="ECO:0000313" key="4">
    <source>
        <dbReference type="Proteomes" id="UP001278188"/>
    </source>
</evidence>
<dbReference type="KEGG" id="achi:CDG60_10680"/>
<protein>
    <recommendedName>
        <fullName evidence="5">SinR-like protein</fullName>
    </recommendedName>
</protein>
<evidence type="ECO:0000313" key="3">
    <source>
        <dbReference type="Proteomes" id="UP000263753"/>
    </source>
</evidence>
<name>A0A3B7LVZ8_9GAMM</name>
<reference evidence="1" key="2">
    <citation type="journal article" date="2019" name="J. Microbiol.">
        <title>Acinetobacter chinensis, a novel Acinetobacter species, carrying blaNDM-1, recovered from hospital sewage.</title>
        <authorList>
            <person name="Hu Y."/>
            <person name="Feng Y."/>
            <person name="Qin J."/>
            <person name="Zhang X."/>
            <person name="Zong Z."/>
        </authorList>
    </citation>
    <scope>NUCLEOTIDE SEQUENCE</scope>
    <source>
        <strain evidence="1">WCHAc010005</strain>
    </source>
</reference>
<dbReference type="RefSeq" id="WP_087512356.1">
    <property type="nucleotide sequence ID" value="NZ_CP032134.1"/>
</dbReference>